<dbReference type="RefSeq" id="XP_024380155.1">
    <property type="nucleotide sequence ID" value="XM_024524387.2"/>
</dbReference>
<evidence type="ECO:0000256" key="1">
    <source>
        <dbReference type="ARBA" id="ARBA00022801"/>
    </source>
</evidence>
<organism evidence="3 4">
    <name type="scientific">Physcomitrium patens</name>
    <name type="common">Spreading-leaved earth moss</name>
    <name type="synonym">Physcomitrella patens</name>
    <dbReference type="NCBI Taxonomy" id="3218"/>
    <lineage>
        <taxon>Eukaryota</taxon>
        <taxon>Viridiplantae</taxon>
        <taxon>Streptophyta</taxon>
        <taxon>Embryophyta</taxon>
        <taxon>Bryophyta</taxon>
        <taxon>Bryophytina</taxon>
        <taxon>Bryopsida</taxon>
        <taxon>Funariidae</taxon>
        <taxon>Funariales</taxon>
        <taxon>Funariaceae</taxon>
        <taxon>Physcomitrium</taxon>
    </lineage>
</organism>
<gene>
    <name evidence="3" type="primary">LOC112284517</name>
</gene>
<dbReference type="GeneID" id="112284517"/>
<dbReference type="Gene3D" id="3.90.79.10">
    <property type="entry name" value="Nucleoside Triphosphate Pyrophosphohydrolase"/>
    <property type="match status" value="1"/>
</dbReference>
<name>A0A7I4E5T6_PHYPA</name>
<dbReference type="PROSITE" id="PS51462">
    <property type="entry name" value="NUDIX"/>
    <property type="match status" value="1"/>
</dbReference>
<dbReference type="AlphaFoldDB" id="A0A7I4E5T6"/>
<evidence type="ECO:0000313" key="4">
    <source>
        <dbReference type="Proteomes" id="UP000006727"/>
    </source>
</evidence>
<dbReference type="GO" id="GO:0016787">
    <property type="term" value="F:hydrolase activity"/>
    <property type="evidence" value="ECO:0007669"/>
    <property type="project" value="UniProtKB-KW"/>
</dbReference>
<dbReference type="SUPFAM" id="SSF55811">
    <property type="entry name" value="Nudix"/>
    <property type="match status" value="1"/>
</dbReference>
<sequence>MVLRLYVQECVTVDLFKSICTFMTTYPSTPSESSEEVFKFNLNSRVHLSVLTLSSTLAGGLNGAILAIQEKHGIWSQGEWKRPTGVIKQGEDIFAGIEREVLEETGIDPEFVQVIGFSGFHCLNSKIRSTSRRENNEEDAGYVHCNYELISAQRLQKTRRSSMHRQAPSVLQRQ</sequence>
<feature type="domain" description="Nudix hydrolase" evidence="2">
    <location>
        <begin position="43"/>
        <end position="174"/>
    </location>
</feature>
<dbReference type="InterPro" id="IPR000086">
    <property type="entry name" value="NUDIX_hydrolase_dom"/>
</dbReference>
<dbReference type="Gramene" id="Pp3c7_19500V3.5">
    <property type="protein sequence ID" value="Pp3c7_19500V3.5"/>
    <property type="gene ID" value="Pp3c7_19500"/>
</dbReference>
<dbReference type="InterPro" id="IPR020084">
    <property type="entry name" value="NUDIX_hydrolase_CS"/>
</dbReference>
<reference evidence="3" key="3">
    <citation type="submission" date="2020-12" db="UniProtKB">
        <authorList>
            <consortium name="EnsemblPlants"/>
        </authorList>
    </citation>
    <scope>IDENTIFICATION</scope>
</reference>
<dbReference type="PANTHER" id="PTHR13994">
    <property type="entry name" value="NUDIX HYDROLASE RELATED"/>
    <property type="match status" value="1"/>
</dbReference>
<reference evidence="3 4" key="2">
    <citation type="journal article" date="2018" name="Plant J.">
        <title>The Physcomitrella patens chromosome-scale assembly reveals moss genome structure and evolution.</title>
        <authorList>
            <person name="Lang D."/>
            <person name="Ullrich K.K."/>
            <person name="Murat F."/>
            <person name="Fuchs J."/>
            <person name="Jenkins J."/>
            <person name="Haas F.B."/>
            <person name="Piednoel M."/>
            <person name="Gundlach H."/>
            <person name="Van Bel M."/>
            <person name="Meyberg R."/>
            <person name="Vives C."/>
            <person name="Morata J."/>
            <person name="Symeonidi A."/>
            <person name="Hiss M."/>
            <person name="Muchero W."/>
            <person name="Kamisugi Y."/>
            <person name="Saleh O."/>
            <person name="Blanc G."/>
            <person name="Decker E.L."/>
            <person name="van Gessel N."/>
            <person name="Grimwood J."/>
            <person name="Hayes R.D."/>
            <person name="Graham S.W."/>
            <person name="Gunter L.E."/>
            <person name="McDaniel S.F."/>
            <person name="Hoernstein S.N.W."/>
            <person name="Larsson A."/>
            <person name="Li F.W."/>
            <person name="Perroud P.F."/>
            <person name="Phillips J."/>
            <person name="Ranjan P."/>
            <person name="Rokshar D.S."/>
            <person name="Rothfels C.J."/>
            <person name="Schneider L."/>
            <person name="Shu S."/>
            <person name="Stevenson D.W."/>
            <person name="Thummler F."/>
            <person name="Tillich M."/>
            <person name="Villarreal Aguilar J.C."/>
            <person name="Widiez T."/>
            <person name="Wong G.K."/>
            <person name="Wymore A."/>
            <person name="Zhang Y."/>
            <person name="Zimmer A.D."/>
            <person name="Quatrano R.S."/>
            <person name="Mayer K.F.X."/>
            <person name="Goodstein D."/>
            <person name="Casacuberta J.M."/>
            <person name="Vandepoele K."/>
            <person name="Reski R."/>
            <person name="Cuming A.C."/>
            <person name="Tuskan G.A."/>
            <person name="Maumus F."/>
            <person name="Salse J."/>
            <person name="Schmutz J."/>
            <person name="Rensing S.A."/>
        </authorList>
    </citation>
    <scope>NUCLEOTIDE SEQUENCE [LARGE SCALE GENOMIC DNA]</scope>
    <source>
        <strain evidence="3 4">cv. Gransden 2004</strain>
    </source>
</reference>
<evidence type="ECO:0000313" key="3">
    <source>
        <dbReference type="EnsemblPlants" id="Pp3c7_19500V3.5"/>
    </source>
</evidence>
<dbReference type="PANTHER" id="PTHR13994:SF13">
    <property type="entry name" value="FI03680P"/>
    <property type="match status" value="1"/>
</dbReference>
<dbReference type="Pfam" id="PF00293">
    <property type="entry name" value="NUDIX"/>
    <property type="match status" value="1"/>
</dbReference>
<dbReference type="RefSeq" id="XP_024380157.1">
    <property type="nucleotide sequence ID" value="XM_024524389.2"/>
</dbReference>
<dbReference type="KEGG" id="ppp:112284517"/>
<dbReference type="EMBL" id="ABEU02000007">
    <property type="status" value="NOT_ANNOTATED_CDS"/>
    <property type="molecule type" value="Genomic_DNA"/>
</dbReference>
<evidence type="ECO:0000259" key="2">
    <source>
        <dbReference type="PROSITE" id="PS51462"/>
    </source>
</evidence>
<proteinExistence type="predicted"/>
<dbReference type="PROSITE" id="PS00893">
    <property type="entry name" value="NUDIX_BOX"/>
    <property type="match status" value="1"/>
</dbReference>
<dbReference type="EnsemblPlants" id="Pp3c7_19500V3.5">
    <property type="protein sequence ID" value="Pp3c7_19500V3.5"/>
    <property type="gene ID" value="Pp3c7_19500"/>
</dbReference>
<keyword evidence="4" id="KW-1185">Reference proteome</keyword>
<protein>
    <recommendedName>
        <fullName evidence="2">Nudix hydrolase domain-containing protein</fullName>
    </recommendedName>
</protein>
<reference evidence="3 4" key="1">
    <citation type="journal article" date="2008" name="Science">
        <title>The Physcomitrella genome reveals evolutionary insights into the conquest of land by plants.</title>
        <authorList>
            <person name="Rensing S."/>
            <person name="Lang D."/>
            <person name="Zimmer A."/>
            <person name="Terry A."/>
            <person name="Salamov A."/>
            <person name="Shapiro H."/>
            <person name="Nishiyama T."/>
            <person name="Perroud P.-F."/>
            <person name="Lindquist E."/>
            <person name="Kamisugi Y."/>
            <person name="Tanahashi T."/>
            <person name="Sakakibara K."/>
            <person name="Fujita T."/>
            <person name="Oishi K."/>
            <person name="Shin-I T."/>
            <person name="Kuroki Y."/>
            <person name="Toyoda A."/>
            <person name="Suzuki Y."/>
            <person name="Hashimoto A."/>
            <person name="Yamaguchi K."/>
            <person name="Sugano A."/>
            <person name="Kohara Y."/>
            <person name="Fujiyama A."/>
            <person name="Anterola A."/>
            <person name="Aoki S."/>
            <person name="Ashton N."/>
            <person name="Barbazuk W.B."/>
            <person name="Barker E."/>
            <person name="Bennetzen J."/>
            <person name="Bezanilla M."/>
            <person name="Blankenship R."/>
            <person name="Cho S.H."/>
            <person name="Dutcher S."/>
            <person name="Estelle M."/>
            <person name="Fawcett J.A."/>
            <person name="Gundlach H."/>
            <person name="Hanada K."/>
            <person name="Heyl A."/>
            <person name="Hicks K.A."/>
            <person name="Hugh J."/>
            <person name="Lohr M."/>
            <person name="Mayer K."/>
            <person name="Melkozernov A."/>
            <person name="Murata T."/>
            <person name="Nelson D."/>
            <person name="Pils B."/>
            <person name="Prigge M."/>
            <person name="Reiss B."/>
            <person name="Renner T."/>
            <person name="Rombauts S."/>
            <person name="Rushton P."/>
            <person name="Sanderfoot A."/>
            <person name="Schween G."/>
            <person name="Shiu S.-H."/>
            <person name="Stueber K."/>
            <person name="Theodoulou F.L."/>
            <person name="Tu H."/>
            <person name="Van de Peer Y."/>
            <person name="Verrier P.J."/>
            <person name="Waters E."/>
            <person name="Wood A."/>
            <person name="Yang L."/>
            <person name="Cove D."/>
            <person name="Cuming A."/>
            <person name="Hasebe M."/>
            <person name="Lucas S."/>
            <person name="Mishler D.B."/>
            <person name="Reski R."/>
            <person name="Grigoriev I."/>
            <person name="Quatrano R.S."/>
            <person name="Boore J.L."/>
        </authorList>
    </citation>
    <scope>NUCLEOTIDE SEQUENCE [LARGE SCALE GENOMIC DNA]</scope>
    <source>
        <strain evidence="3 4">cv. Gransden 2004</strain>
    </source>
</reference>
<keyword evidence="1" id="KW-0378">Hydrolase</keyword>
<dbReference type="EnsemblPlants" id="Pp3c7_19500V3.6">
    <property type="protein sequence ID" value="Pp3c7_19500V3.6"/>
    <property type="gene ID" value="Pp3c7_19500"/>
</dbReference>
<dbReference type="InterPro" id="IPR015797">
    <property type="entry name" value="NUDIX_hydrolase-like_dom_sf"/>
</dbReference>
<dbReference type="InterPro" id="IPR003293">
    <property type="entry name" value="Nudix_hydrolase6-like"/>
</dbReference>
<accession>A0A7I4E5T6</accession>
<dbReference type="RefSeq" id="XP_024380158.1">
    <property type="nucleotide sequence ID" value="XM_024524390.2"/>
</dbReference>
<dbReference type="Gramene" id="Pp3c7_19500V3.6">
    <property type="protein sequence ID" value="Pp3c7_19500V3.6"/>
    <property type="gene ID" value="Pp3c7_19500"/>
</dbReference>
<dbReference type="OrthoDB" id="447842at2759"/>
<dbReference type="Proteomes" id="UP000006727">
    <property type="component" value="Chromosome 7"/>
</dbReference>